<protein>
    <submittedName>
        <fullName evidence="2">Uncharacterized protein</fullName>
    </submittedName>
</protein>
<evidence type="ECO:0000256" key="1">
    <source>
        <dbReference type="SAM" id="MobiDB-lite"/>
    </source>
</evidence>
<dbReference type="Proteomes" id="UP000518752">
    <property type="component" value="Unassembled WGS sequence"/>
</dbReference>
<feature type="region of interest" description="Disordered" evidence="1">
    <location>
        <begin position="241"/>
        <end position="261"/>
    </location>
</feature>
<dbReference type="EMBL" id="JAACJN010000123">
    <property type="protein sequence ID" value="KAF5370262.1"/>
    <property type="molecule type" value="Genomic_DNA"/>
</dbReference>
<feature type="region of interest" description="Disordered" evidence="1">
    <location>
        <begin position="1"/>
        <end position="20"/>
    </location>
</feature>
<dbReference type="OrthoDB" id="3182677at2759"/>
<keyword evidence="3" id="KW-1185">Reference proteome</keyword>
<gene>
    <name evidence="2" type="ORF">D9757_012012</name>
</gene>
<name>A0A8H5GSM8_9AGAR</name>
<reference evidence="2 3" key="1">
    <citation type="journal article" date="2020" name="ISME J.">
        <title>Uncovering the hidden diversity of litter-decomposition mechanisms in mushroom-forming fungi.</title>
        <authorList>
            <person name="Floudas D."/>
            <person name="Bentzer J."/>
            <person name="Ahren D."/>
            <person name="Johansson T."/>
            <person name="Persson P."/>
            <person name="Tunlid A."/>
        </authorList>
    </citation>
    <scope>NUCLEOTIDE SEQUENCE [LARGE SCALE GENOMIC DNA]</scope>
    <source>
        <strain evidence="2 3">CBS 406.79</strain>
    </source>
</reference>
<accession>A0A8H5GSM8</accession>
<evidence type="ECO:0000313" key="3">
    <source>
        <dbReference type="Proteomes" id="UP000518752"/>
    </source>
</evidence>
<evidence type="ECO:0000313" key="2">
    <source>
        <dbReference type="EMBL" id="KAF5370262.1"/>
    </source>
</evidence>
<sequence>MALVPTSDTSEPLSQANLKDGMAGHLGGQTWQFSPELPLCKDSHSQMPTKFGKLRISSSDKHHQTASGRSPERNRGIIVVWRIFSTEPSIRLASEAMYRSLRFSVWDQPMQDGVDRAHPLKPDLAGALGIMEPMSLWWSPPLGEDGMKVPVELKKKSWRTCGAFPAWCNEGRVYLTKIHPSPFTIDRILHQTSCIRGRAPRVYHIRIPHPTSPEPLAGADVAVPDKYLKPESHLRRSLRLLEQKSRPRGSNPLPVPRQSRAGLVLGVKHGSEGGRVMKVLTEGLARMSLRIGRLKGKRSILREDDRSYSEIDLS</sequence>
<proteinExistence type="predicted"/>
<comment type="caution">
    <text evidence="2">The sequence shown here is derived from an EMBL/GenBank/DDBJ whole genome shotgun (WGS) entry which is preliminary data.</text>
</comment>
<organism evidence="2 3">
    <name type="scientific">Collybiopsis confluens</name>
    <dbReference type="NCBI Taxonomy" id="2823264"/>
    <lineage>
        <taxon>Eukaryota</taxon>
        <taxon>Fungi</taxon>
        <taxon>Dikarya</taxon>
        <taxon>Basidiomycota</taxon>
        <taxon>Agaricomycotina</taxon>
        <taxon>Agaricomycetes</taxon>
        <taxon>Agaricomycetidae</taxon>
        <taxon>Agaricales</taxon>
        <taxon>Marasmiineae</taxon>
        <taxon>Omphalotaceae</taxon>
        <taxon>Collybiopsis</taxon>
    </lineage>
</organism>
<feature type="compositionally biased region" description="Polar residues" evidence="1">
    <location>
        <begin position="1"/>
        <end position="17"/>
    </location>
</feature>
<dbReference type="AlphaFoldDB" id="A0A8H5GSM8"/>